<dbReference type="InterPro" id="IPR039008">
    <property type="entry name" value="IF_rod_dom"/>
</dbReference>
<evidence type="ECO:0000313" key="6">
    <source>
        <dbReference type="EMBL" id="KAA8592570.1"/>
    </source>
</evidence>
<dbReference type="Pfam" id="PF00038">
    <property type="entry name" value="Filament"/>
    <property type="match status" value="1"/>
</dbReference>
<protein>
    <recommendedName>
        <fullName evidence="5">IF rod domain-containing protein</fullName>
    </recommendedName>
</protein>
<evidence type="ECO:0000313" key="7">
    <source>
        <dbReference type="Proteomes" id="UP000327493"/>
    </source>
</evidence>
<organism evidence="6 7">
    <name type="scientific">Etheostoma spectabile</name>
    <name type="common">orangethroat darter</name>
    <dbReference type="NCBI Taxonomy" id="54343"/>
    <lineage>
        <taxon>Eukaryota</taxon>
        <taxon>Metazoa</taxon>
        <taxon>Chordata</taxon>
        <taxon>Craniata</taxon>
        <taxon>Vertebrata</taxon>
        <taxon>Euteleostomi</taxon>
        <taxon>Actinopterygii</taxon>
        <taxon>Neopterygii</taxon>
        <taxon>Teleostei</taxon>
        <taxon>Neoteleostei</taxon>
        <taxon>Acanthomorphata</taxon>
        <taxon>Eupercaria</taxon>
        <taxon>Perciformes</taxon>
        <taxon>Percoidei</taxon>
        <taxon>Percidae</taxon>
        <taxon>Etheostomatinae</taxon>
        <taxon>Etheostoma</taxon>
    </lineage>
</organism>
<dbReference type="InterPro" id="IPR002957">
    <property type="entry name" value="Keratin_I"/>
</dbReference>
<dbReference type="PANTHER" id="PTHR23239">
    <property type="entry name" value="INTERMEDIATE FILAMENT"/>
    <property type="match status" value="1"/>
</dbReference>
<gene>
    <name evidence="6" type="ORF">FQN60_018025</name>
</gene>
<evidence type="ECO:0000259" key="5">
    <source>
        <dbReference type="PROSITE" id="PS51842"/>
    </source>
</evidence>
<dbReference type="PANTHER" id="PTHR23239:SF354">
    <property type="entry name" value="KERATIN, TYPE I CYTOSKELETAL 18"/>
    <property type="match status" value="1"/>
</dbReference>
<reference evidence="6 7" key="1">
    <citation type="submission" date="2019-08" db="EMBL/GenBank/DDBJ databases">
        <title>A chromosome-level genome assembly, high-density linkage maps, and genome scans reveal the genomic architecture of hybrid incompatibilities underlying speciation via character displacement in darters (Percidae: Etheostominae).</title>
        <authorList>
            <person name="Moran R.L."/>
            <person name="Catchen J.M."/>
            <person name="Fuller R.C."/>
        </authorList>
    </citation>
    <scope>NUCLEOTIDE SEQUENCE [LARGE SCALE GENOMIC DNA]</scope>
    <source>
        <strain evidence="6">EspeVRDwgs_2016</strain>
        <tissue evidence="6">Muscle</tissue>
    </source>
</reference>
<evidence type="ECO:0000256" key="3">
    <source>
        <dbReference type="SAM" id="Coils"/>
    </source>
</evidence>
<dbReference type="Gene3D" id="1.20.5.1160">
    <property type="entry name" value="Vasodilator-stimulated phosphoprotein"/>
    <property type="match status" value="1"/>
</dbReference>
<keyword evidence="1" id="KW-0403">Intermediate filament</keyword>
<evidence type="ECO:0000256" key="2">
    <source>
        <dbReference type="ARBA" id="ARBA00023054"/>
    </source>
</evidence>
<evidence type="ECO:0000256" key="4">
    <source>
        <dbReference type="SAM" id="MobiDB-lite"/>
    </source>
</evidence>
<dbReference type="EMBL" id="VOFY01000005">
    <property type="protein sequence ID" value="KAA8592570.1"/>
    <property type="molecule type" value="Genomic_DNA"/>
</dbReference>
<dbReference type="AlphaFoldDB" id="A0A5J5DH81"/>
<feature type="domain" description="IF rod" evidence="5">
    <location>
        <begin position="1"/>
        <end position="235"/>
    </location>
</feature>
<dbReference type="Gene3D" id="1.20.5.500">
    <property type="entry name" value="Single helix bin"/>
    <property type="match status" value="1"/>
</dbReference>
<dbReference type="GO" id="GO:0005882">
    <property type="term" value="C:intermediate filament"/>
    <property type="evidence" value="ECO:0007669"/>
    <property type="project" value="UniProtKB-KW"/>
</dbReference>
<keyword evidence="2 3" id="KW-0175">Coiled coil</keyword>
<evidence type="ECO:0000256" key="1">
    <source>
        <dbReference type="ARBA" id="ARBA00022754"/>
    </source>
</evidence>
<dbReference type="FunFam" id="1.20.5.500:FF:000001">
    <property type="entry name" value="Type II keratin 23"/>
    <property type="match status" value="1"/>
</dbReference>
<sequence>LRKKTLENARILLEIDNAKLAADDFRVKWEAEATLCQSVERDCQALKRAKSDHDQIIATLRGDLDSLKEELYFLKKNHDEEMNAMKSRLANEQVTVEVEAAQGPDLGAIMAELRVQYEGIARKNKEEAETWYLKKLEAVQSEVKESNEALRCAQSEFSERRRFLQALEVELNSLRKQCQNTTMESRRELVKETPPPKKEPEVRTRKIVKVVTQTMINGKVVDESSEVEQIEERKK</sequence>
<dbReference type="SMART" id="SM01391">
    <property type="entry name" value="Filament"/>
    <property type="match status" value="1"/>
</dbReference>
<keyword evidence="7" id="KW-1185">Reference proteome</keyword>
<name>A0A5J5DH81_9PERO</name>
<feature type="coiled-coil region" evidence="3">
    <location>
        <begin position="57"/>
        <end position="95"/>
    </location>
</feature>
<comment type="caution">
    <text evidence="6">The sequence shown here is derived from an EMBL/GenBank/DDBJ whole genome shotgun (WGS) entry which is preliminary data.</text>
</comment>
<dbReference type="GO" id="GO:0005198">
    <property type="term" value="F:structural molecule activity"/>
    <property type="evidence" value="ECO:0007669"/>
    <property type="project" value="InterPro"/>
</dbReference>
<feature type="region of interest" description="Disordered" evidence="4">
    <location>
        <begin position="183"/>
        <end position="202"/>
    </location>
</feature>
<accession>A0A5J5DH81</accession>
<dbReference type="Proteomes" id="UP000327493">
    <property type="component" value="Chromosome 5"/>
</dbReference>
<feature type="compositionally biased region" description="Basic and acidic residues" evidence="4">
    <location>
        <begin position="184"/>
        <end position="202"/>
    </location>
</feature>
<proteinExistence type="predicted"/>
<feature type="non-terminal residue" evidence="6">
    <location>
        <position position="1"/>
    </location>
</feature>
<dbReference type="PRINTS" id="PR01248">
    <property type="entry name" value="TYPE1KERATIN"/>
</dbReference>
<dbReference type="PROSITE" id="PS51842">
    <property type="entry name" value="IF_ROD_2"/>
    <property type="match status" value="1"/>
</dbReference>